<dbReference type="InterPro" id="IPR045878">
    <property type="entry name" value="GG1/2"/>
</dbReference>
<reference evidence="8 11" key="2">
    <citation type="journal article" date="2014" name="BMC Genomics">
        <title>An improved genome release (version Mt4.0) for the model legume Medicago truncatula.</title>
        <authorList>
            <person name="Tang H."/>
            <person name="Krishnakumar V."/>
            <person name="Bidwell S."/>
            <person name="Rosen B."/>
            <person name="Chan A."/>
            <person name="Zhou S."/>
            <person name="Gentzbittel L."/>
            <person name="Childs K.L."/>
            <person name="Yandell M."/>
            <person name="Gundlach H."/>
            <person name="Mayer K.F."/>
            <person name="Schwartz D.C."/>
            <person name="Town C.D."/>
        </authorList>
    </citation>
    <scope>GENOME REANNOTATION</scope>
    <source>
        <strain evidence="8">A17</strain>
        <strain evidence="10 11">cv. Jemalong A17</strain>
    </source>
</reference>
<evidence type="ECO:0000256" key="6">
    <source>
        <dbReference type="SAM" id="MobiDB-lite"/>
    </source>
</evidence>
<evidence type="ECO:0000256" key="3">
    <source>
        <dbReference type="ARBA" id="ARBA00023054"/>
    </source>
</evidence>
<dbReference type="SMART" id="SM01224">
    <property type="entry name" value="G_gamma"/>
    <property type="match status" value="1"/>
</dbReference>
<dbReference type="GO" id="GO:0007186">
    <property type="term" value="P:G protein-coupled receptor signaling pathway"/>
    <property type="evidence" value="ECO:0007669"/>
    <property type="project" value="InterPro"/>
</dbReference>
<dbReference type="Proteomes" id="UP000002051">
    <property type="component" value="Unassembled WGS sequence"/>
</dbReference>
<keyword evidence="11" id="KW-1185">Reference proteome</keyword>
<accession>A0A072VMI2</accession>
<gene>
    <name evidence="10" type="primary">25484482</name>
    <name evidence="8" type="ordered locus">MTR_1g076640</name>
    <name evidence="9" type="ORF">MtrunA17_Chr1g0188161</name>
</gene>
<dbReference type="GO" id="GO:0005886">
    <property type="term" value="C:plasma membrane"/>
    <property type="evidence" value="ECO:0007669"/>
    <property type="project" value="UniProtKB-SubCell"/>
</dbReference>
<evidence type="ECO:0000313" key="10">
    <source>
        <dbReference type="EnsemblPlants" id="KEH42816"/>
    </source>
</evidence>
<keyword evidence="2" id="KW-1003">Cell membrane</keyword>
<evidence type="ECO:0000313" key="8">
    <source>
        <dbReference type="EMBL" id="KEH42816.1"/>
    </source>
</evidence>
<comment type="subcellular location">
    <subcellularLocation>
        <location evidence="1">Cell membrane</location>
    </subcellularLocation>
</comment>
<evidence type="ECO:0000256" key="5">
    <source>
        <dbReference type="ARBA" id="ARBA00023224"/>
    </source>
</evidence>
<dbReference type="PANTHER" id="PTHR35129:SF6">
    <property type="entry name" value="G PROTEIN GAMMA DOMAIN-CONTAINING PROTEIN"/>
    <property type="match status" value="1"/>
</dbReference>
<dbReference type="EnsemblPlants" id="KEH42816">
    <property type="protein sequence ID" value="KEH42816"/>
    <property type="gene ID" value="MTR_1g076640"/>
</dbReference>
<dbReference type="OrthoDB" id="1934467at2759"/>
<keyword evidence="5" id="KW-0807">Transducer</keyword>
<evidence type="ECO:0000256" key="4">
    <source>
        <dbReference type="ARBA" id="ARBA00023136"/>
    </source>
</evidence>
<dbReference type="EMBL" id="CM001217">
    <property type="protein sequence ID" value="KEH42816.1"/>
    <property type="molecule type" value="Genomic_DNA"/>
</dbReference>
<dbReference type="PANTHER" id="PTHR35129">
    <property type="entry name" value="GUANINE NUCLEOTIDE-BINDING PROTEIN SUBUNIT GAMMA 1"/>
    <property type="match status" value="1"/>
</dbReference>
<evidence type="ECO:0000259" key="7">
    <source>
        <dbReference type="SMART" id="SM01224"/>
    </source>
</evidence>
<evidence type="ECO:0000313" key="9">
    <source>
        <dbReference type="EMBL" id="RHN80426.1"/>
    </source>
</evidence>
<dbReference type="EMBL" id="PSQE01000001">
    <property type="protein sequence ID" value="RHN80426.1"/>
    <property type="molecule type" value="Genomic_DNA"/>
</dbReference>
<dbReference type="AlphaFoldDB" id="A0A072VMI2"/>
<dbReference type="KEGG" id="mtr:25484482"/>
<reference evidence="10" key="3">
    <citation type="submission" date="2015-04" db="UniProtKB">
        <authorList>
            <consortium name="EnsemblPlants"/>
        </authorList>
    </citation>
    <scope>IDENTIFICATION</scope>
    <source>
        <strain evidence="10">cv. Jemalong A17</strain>
    </source>
</reference>
<evidence type="ECO:0000313" key="11">
    <source>
        <dbReference type="Proteomes" id="UP000002051"/>
    </source>
</evidence>
<sequence>MQSDGSESETHITHQRVQSQSLSSSDTRGKHRIHAELKRLEQETRYLEEELEKLERMDKASTSCKELLSSVQTRPDPLLPSTIGPLNRLWDRWFEGPQDSQGCRCCIL</sequence>
<dbReference type="InterPro" id="IPR015898">
    <property type="entry name" value="G-protein_gamma-like_dom"/>
</dbReference>
<keyword evidence="3" id="KW-0175">Coiled coil</keyword>
<dbReference type="Gramene" id="rna4354">
    <property type="protein sequence ID" value="RHN80426.1"/>
    <property type="gene ID" value="gene4354"/>
</dbReference>
<dbReference type="Pfam" id="PF00631">
    <property type="entry name" value="G-gamma"/>
    <property type="match status" value="1"/>
</dbReference>
<protein>
    <submittedName>
        <fullName evidence="8">Guanine nucleotide-binding protein subunit gamma 2</fullName>
    </submittedName>
    <submittedName>
        <fullName evidence="9">Putative G-protein gamma</fullName>
    </submittedName>
</protein>
<dbReference type="STRING" id="3880.A0A072VMI2"/>
<name>A0A072VMI2_MEDTR</name>
<dbReference type="PaxDb" id="3880-AES78565"/>
<proteinExistence type="predicted"/>
<dbReference type="Proteomes" id="UP000265566">
    <property type="component" value="Chromosome 1"/>
</dbReference>
<evidence type="ECO:0000256" key="2">
    <source>
        <dbReference type="ARBA" id="ARBA00022475"/>
    </source>
</evidence>
<organism evidence="8 11">
    <name type="scientific">Medicago truncatula</name>
    <name type="common">Barrel medic</name>
    <name type="synonym">Medicago tribuloides</name>
    <dbReference type="NCBI Taxonomy" id="3880"/>
    <lineage>
        <taxon>Eukaryota</taxon>
        <taxon>Viridiplantae</taxon>
        <taxon>Streptophyta</taxon>
        <taxon>Embryophyta</taxon>
        <taxon>Tracheophyta</taxon>
        <taxon>Spermatophyta</taxon>
        <taxon>Magnoliopsida</taxon>
        <taxon>eudicotyledons</taxon>
        <taxon>Gunneridae</taxon>
        <taxon>Pentapetalae</taxon>
        <taxon>rosids</taxon>
        <taxon>fabids</taxon>
        <taxon>Fabales</taxon>
        <taxon>Fabaceae</taxon>
        <taxon>Papilionoideae</taxon>
        <taxon>50 kb inversion clade</taxon>
        <taxon>NPAAA clade</taxon>
        <taxon>Hologalegina</taxon>
        <taxon>IRL clade</taxon>
        <taxon>Trifolieae</taxon>
        <taxon>Medicago</taxon>
    </lineage>
</organism>
<dbReference type="HOGENOM" id="CLU_105699_2_0_1"/>
<feature type="domain" description="G protein gamma" evidence="7">
    <location>
        <begin position="34"/>
        <end position="108"/>
    </location>
</feature>
<feature type="region of interest" description="Disordered" evidence="6">
    <location>
        <begin position="1"/>
        <end position="33"/>
    </location>
</feature>
<keyword evidence="4" id="KW-0472">Membrane</keyword>
<evidence type="ECO:0000256" key="1">
    <source>
        <dbReference type="ARBA" id="ARBA00004236"/>
    </source>
</evidence>
<feature type="compositionally biased region" description="Polar residues" evidence="6">
    <location>
        <begin position="15"/>
        <end position="26"/>
    </location>
</feature>
<reference evidence="8 11" key="1">
    <citation type="journal article" date="2011" name="Nature">
        <title>The Medicago genome provides insight into the evolution of rhizobial symbioses.</title>
        <authorList>
            <person name="Young N.D."/>
            <person name="Debelle F."/>
            <person name="Oldroyd G.E."/>
            <person name="Geurts R."/>
            <person name="Cannon S.B."/>
            <person name="Udvardi M.K."/>
            <person name="Benedito V.A."/>
            <person name="Mayer K.F."/>
            <person name="Gouzy J."/>
            <person name="Schoof H."/>
            <person name="Van de Peer Y."/>
            <person name="Proost S."/>
            <person name="Cook D.R."/>
            <person name="Meyers B.C."/>
            <person name="Spannagl M."/>
            <person name="Cheung F."/>
            <person name="De Mita S."/>
            <person name="Krishnakumar V."/>
            <person name="Gundlach H."/>
            <person name="Zhou S."/>
            <person name="Mudge J."/>
            <person name="Bharti A.K."/>
            <person name="Murray J.D."/>
            <person name="Naoumkina M.A."/>
            <person name="Rosen B."/>
            <person name="Silverstein K.A."/>
            <person name="Tang H."/>
            <person name="Rombauts S."/>
            <person name="Zhao P.X."/>
            <person name="Zhou P."/>
            <person name="Barbe V."/>
            <person name="Bardou P."/>
            <person name="Bechner M."/>
            <person name="Bellec A."/>
            <person name="Berger A."/>
            <person name="Berges H."/>
            <person name="Bidwell S."/>
            <person name="Bisseling T."/>
            <person name="Choisne N."/>
            <person name="Couloux A."/>
            <person name="Denny R."/>
            <person name="Deshpande S."/>
            <person name="Dai X."/>
            <person name="Doyle J.J."/>
            <person name="Dudez A.M."/>
            <person name="Farmer A.D."/>
            <person name="Fouteau S."/>
            <person name="Franken C."/>
            <person name="Gibelin C."/>
            <person name="Gish J."/>
            <person name="Goldstein S."/>
            <person name="Gonzalez A.J."/>
            <person name="Green P.J."/>
            <person name="Hallab A."/>
            <person name="Hartog M."/>
            <person name="Hua A."/>
            <person name="Humphray S.J."/>
            <person name="Jeong D.H."/>
            <person name="Jing Y."/>
            <person name="Jocker A."/>
            <person name="Kenton S.M."/>
            <person name="Kim D.J."/>
            <person name="Klee K."/>
            <person name="Lai H."/>
            <person name="Lang C."/>
            <person name="Lin S."/>
            <person name="Macmil S.L."/>
            <person name="Magdelenat G."/>
            <person name="Matthews L."/>
            <person name="McCorrison J."/>
            <person name="Monaghan E.L."/>
            <person name="Mun J.H."/>
            <person name="Najar F.Z."/>
            <person name="Nicholson C."/>
            <person name="Noirot C."/>
            <person name="O'Bleness M."/>
            <person name="Paule C.R."/>
            <person name="Poulain J."/>
            <person name="Prion F."/>
            <person name="Qin B."/>
            <person name="Qu C."/>
            <person name="Retzel E.F."/>
            <person name="Riddle C."/>
            <person name="Sallet E."/>
            <person name="Samain S."/>
            <person name="Samson N."/>
            <person name="Sanders I."/>
            <person name="Saurat O."/>
            <person name="Scarpelli C."/>
            <person name="Schiex T."/>
            <person name="Segurens B."/>
            <person name="Severin A.J."/>
            <person name="Sherrier D.J."/>
            <person name="Shi R."/>
            <person name="Sims S."/>
            <person name="Singer S.R."/>
            <person name="Sinharoy S."/>
            <person name="Sterck L."/>
            <person name="Viollet A."/>
            <person name="Wang B.B."/>
            <person name="Wang K."/>
            <person name="Wang M."/>
            <person name="Wang X."/>
            <person name="Warfsmann J."/>
            <person name="Weissenbach J."/>
            <person name="White D.D."/>
            <person name="White J.D."/>
            <person name="Wiley G.B."/>
            <person name="Wincker P."/>
            <person name="Xing Y."/>
            <person name="Yang L."/>
            <person name="Yao Z."/>
            <person name="Ying F."/>
            <person name="Zhai J."/>
            <person name="Zhou L."/>
            <person name="Zuber A."/>
            <person name="Denarie J."/>
            <person name="Dixon R.A."/>
            <person name="May G.D."/>
            <person name="Schwartz D.C."/>
            <person name="Rogers J."/>
            <person name="Quetier F."/>
            <person name="Town C.D."/>
            <person name="Roe B.A."/>
        </authorList>
    </citation>
    <scope>NUCLEOTIDE SEQUENCE [LARGE SCALE GENOMIC DNA]</scope>
    <source>
        <strain evidence="8">A17</strain>
        <strain evidence="10 11">cv. Jemalong A17</strain>
    </source>
</reference>
<reference evidence="9" key="4">
    <citation type="journal article" date="2018" name="Nat. Plants">
        <title>Whole-genome landscape of Medicago truncatula symbiotic genes.</title>
        <authorList>
            <person name="Pecrix Y."/>
            <person name="Gamas P."/>
            <person name="Carrere S."/>
        </authorList>
    </citation>
    <scope>NUCLEOTIDE SEQUENCE</scope>
    <source>
        <tissue evidence="9">Leaves</tissue>
    </source>
</reference>